<organism evidence="2 3">
    <name type="scientific">Adoxophyes honmai entomopoxvirus 'L'</name>
    <dbReference type="NCBI Taxonomy" id="1293540"/>
    <lineage>
        <taxon>Viruses</taxon>
        <taxon>Varidnaviria</taxon>
        <taxon>Bamfordvirae</taxon>
        <taxon>Nucleocytoviricota</taxon>
        <taxon>Pokkesviricetes</taxon>
        <taxon>Chitovirales</taxon>
        <taxon>Poxviridae</taxon>
        <taxon>Entomopoxvirinae</taxon>
        <taxon>Betaentomopoxvirus</taxon>
        <taxon>Betaentomopoxvirus ahonmai</taxon>
    </lineage>
</organism>
<dbReference type="KEGG" id="vg:15614060"/>
<dbReference type="Pfam" id="PF04383">
    <property type="entry name" value="KilA-N"/>
    <property type="match status" value="1"/>
</dbReference>
<reference evidence="2" key="1">
    <citation type="journal article" date="2013" name="J. Virol.">
        <title>New Insights into the Evolution of Entomopoxvirinae from the Complete Genome Sequences of Four Entomopoxviruses Infecting Adoxophyes honmai, Choristoneura biennis, Choristoneura rosaceana, and Mythimna separata.</title>
        <authorList>
            <person name="Theze J."/>
            <person name="Takatsuka J."/>
            <person name="Li Z."/>
            <person name="Gallais J."/>
            <person name="Doucet D."/>
            <person name="Arif B."/>
            <person name="Nakai M."/>
            <person name="Herniou E.A."/>
        </authorList>
    </citation>
    <scope>NUCLEOTIDE SEQUENCE</scope>
    <source>
        <strain evidence="2">Tokyo</strain>
    </source>
</reference>
<proteinExistence type="predicted"/>
<keyword evidence="3" id="KW-1185">Reference proteome</keyword>
<dbReference type="OrthoDB" id="14605at35237"/>
<dbReference type="GeneID" id="15614060"/>
<feature type="domain" description="KilA-N" evidence="1">
    <location>
        <begin position="14"/>
        <end position="65"/>
    </location>
</feature>
<dbReference type="EMBL" id="HF679131">
    <property type="protein sequence ID" value="CCU55452.1"/>
    <property type="molecule type" value="Genomic_DNA"/>
</dbReference>
<dbReference type="PROSITE" id="PS51301">
    <property type="entry name" value="KILA_N"/>
    <property type="match status" value="1"/>
</dbReference>
<dbReference type="InterPro" id="IPR018004">
    <property type="entry name" value="KilA/APSES_HTH"/>
</dbReference>
<gene>
    <name evidence="2" type="ORF">AHEV_131</name>
</gene>
<accession>A0A916NWV2</accession>
<evidence type="ECO:0000313" key="3">
    <source>
        <dbReference type="Proteomes" id="UP000792575"/>
    </source>
</evidence>
<dbReference type="Proteomes" id="UP000792575">
    <property type="component" value="Genome"/>
</dbReference>
<dbReference type="InterPro" id="IPR017880">
    <property type="entry name" value="KilA_N"/>
</dbReference>
<sequence length="65" mass="7793">MSLNDICYEQIKDSFHYGLFNDFKLIINKSTGYFNANKLCKDGSIEFYNWPSNTMDQKIYIYFKI</sequence>
<evidence type="ECO:0000313" key="2">
    <source>
        <dbReference type="EMBL" id="CCU55452.1"/>
    </source>
</evidence>
<evidence type="ECO:0000259" key="1">
    <source>
        <dbReference type="PROSITE" id="PS51301"/>
    </source>
</evidence>
<dbReference type="RefSeq" id="YP_008003954.1">
    <property type="nucleotide sequence ID" value="NC_021247.1"/>
</dbReference>
<name>A0A916NWV2_9POXV</name>
<protein>
    <submittedName>
        <fullName evidence="2">N1R/p28-like protein</fullName>
    </submittedName>
</protein>